<keyword evidence="3" id="KW-1185">Reference proteome</keyword>
<evidence type="ECO:0000313" key="3">
    <source>
        <dbReference type="Proteomes" id="UP000811619"/>
    </source>
</evidence>
<dbReference type="Proteomes" id="UP000811619">
    <property type="component" value="Unassembled WGS sequence"/>
</dbReference>
<proteinExistence type="predicted"/>
<protein>
    <submittedName>
        <fullName evidence="2">Uncharacterized protein</fullName>
    </submittedName>
</protein>
<evidence type="ECO:0000313" key="2">
    <source>
        <dbReference type="EMBL" id="KAG5926085.1"/>
    </source>
</evidence>
<reference evidence="2" key="1">
    <citation type="journal article" date="2020" name="bioRxiv">
        <title>Whole genome comparisons of ergot fungi reveals the divergence and evolution of species within the genus Claviceps are the result of varying mechanisms driving genome evolution and host range expansion.</title>
        <authorList>
            <person name="Wyka S.A."/>
            <person name="Mondo S.J."/>
            <person name="Liu M."/>
            <person name="Dettman J."/>
            <person name="Nalam V."/>
            <person name="Broders K.D."/>
        </authorList>
    </citation>
    <scope>NUCLEOTIDE SEQUENCE</scope>
    <source>
        <strain evidence="2">CCC 489</strain>
    </source>
</reference>
<feature type="compositionally biased region" description="Polar residues" evidence="1">
    <location>
        <begin position="45"/>
        <end position="57"/>
    </location>
</feature>
<comment type="caution">
    <text evidence="2">The sequence shown here is derived from an EMBL/GenBank/DDBJ whole genome shotgun (WGS) entry which is preliminary data.</text>
</comment>
<dbReference type="EMBL" id="SRPY01000305">
    <property type="protein sequence ID" value="KAG5926085.1"/>
    <property type="molecule type" value="Genomic_DNA"/>
</dbReference>
<feature type="region of interest" description="Disordered" evidence="1">
    <location>
        <begin position="35"/>
        <end position="57"/>
    </location>
</feature>
<dbReference type="AlphaFoldDB" id="A0A8K0J6Q1"/>
<name>A0A8K0J6Q1_9HYPO</name>
<accession>A0A8K0J6Q1</accession>
<organism evidence="2 3">
    <name type="scientific">Claviceps africana</name>
    <dbReference type="NCBI Taxonomy" id="83212"/>
    <lineage>
        <taxon>Eukaryota</taxon>
        <taxon>Fungi</taxon>
        <taxon>Dikarya</taxon>
        <taxon>Ascomycota</taxon>
        <taxon>Pezizomycotina</taxon>
        <taxon>Sordariomycetes</taxon>
        <taxon>Hypocreomycetidae</taxon>
        <taxon>Hypocreales</taxon>
        <taxon>Clavicipitaceae</taxon>
        <taxon>Claviceps</taxon>
    </lineage>
</organism>
<evidence type="ECO:0000256" key="1">
    <source>
        <dbReference type="SAM" id="MobiDB-lite"/>
    </source>
</evidence>
<gene>
    <name evidence="2" type="ORF">E4U42_003673</name>
</gene>
<sequence>MSGKAGRMCDNVDSVTRADGWLLKDGVSWESMVGGVTERDLSERTAASSQVASGRDN</sequence>